<evidence type="ECO:0000313" key="1">
    <source>
        <dbReference type="EMBL" id="GAH94962.1"/>
    </source>
</evidence>
<dbReference type="AlphaFoldDB" id="X1JLP5"/>
<organism evidence="1">
    <name type="scientific">marine sediment metagenome</name>
    <dbReference type="NCBI Taxonomy" id="412755"/>
    <lineage>
        <taxon>unclassified sequences</taxon>
        <taxon>metagenomes</taxon>
        <taxon>ecological metagenomes</taxon>
    </lineage>
</organism>
<protein>
    <submittedName>
        <fullName evidence="1">Uncharacterized protein</fullName>
    </submittedName>
</protein>
<name>X1JLP5_9ZZZZ</name>
<dbReference type="EMBL" id="BARV01000201">
    <property type="protein sequence ID" value="GAH94962.1"/>
    <property type="molecule type" value="Genomic_DNA"/>
</dbReference>
<accession>X1JLP5</accession>
<proteinExistence type="predicted"/>
<sequence length="61" mass="7155">METMQKFFILLHAGRNLKKQDPFNQYKRALLLNLVRQTLRSYPGNSVVVQTIRSYFKPGQA</sequence>
<gene>
    <name evidence="1" type="ORF">S06H3_00910</name>
</gene>
<comment type="caution">
    <text evidence="1">The sequence shown here is derived from an EMBL/GenBank/DDBJ whole genome shotgun (WGS) entry which is preliminary data.</text>
</comment>
<reference evidence="1" key="1">
    <citation type="journal article" date="2014" name="Front. Microbiol.">
        <title>High frequency of phylogenetically diverse reductive dehalogenase-homologous genes in deep subseafloor sedimentary metagenomes.</title>
        <authorList>
            <person name="Kawai M."/>
            <person name="Futagami T."/>
            <person name="Toyoda A."/>
            <person name="Takaki Y."/>
            <person name="Nishi S."/>
            <person name="Hori S."/>
            <person name="Arai W."/>
            <person name="Tsubouchi T."/>
            <person name="Morono Y."/>
            <person name="Uchiyama I."/>
            <person name="Ito T."/>
            <person name="Fujiyama A."/>
            <person name="Inagaki F."/>
            <person name="Takami H."/>
        </authorList>
    </citation>
    <scope>NUCLEOTIDE SEQUENCE</scope>
    <source>
        <strain evidence="1">Expedition CK06-06</strain>
    </source>
</reference>